<dbReference type="GO" id="GO:0050500">
    <property type="term" value="F:1,3-beta-galactosyl-N-acetylhexosamine phosphorylase activity"/>
    <property type="evidence" value="ECO:0007669"/>
    <property type="project" value="UniProtKB-EC"/>
</dbReference>
<gene>
    <name evidence="4" type="primary">gnpA</name>
    <name evidence="4" type="ORF">WMO26_05010</name>
</gene>
<dbReference type="InterPro" id="IPR012711">
    <property type="entry name" value="Lacto-N-biose_phosphorylase"/>
</dbReference>
<dbReference type="RefSeq" id="WP_349218588.1">
    <property type="nucleotide sequence ID" value="NZ_JBBMFD010000005.1"/>
</dbReference>
<feature type="domain" description="Lacto-N-biose phosphorylase-like N-terminal TIM barrel" evidence="1">
    <location>
        <begin position="10"/>
        <end position="450"/>
    </location>
</feature>
<dbReference type="InterPro" id="IPR013780">
    <property type="entry name" value="Glyco_hydro_b"/>
</dbReference>
<evidence type="ECO:0000259" key="3">
    <source>
        <dbReference type="Pfam" id="PF17386"/>
    </source>
</evidence>
<keyword evidence="4" id="KW-0328">Glycosyltransferase</keyword>
<dbReference type="Gene3D" id="3.20.20.80">
    <property type="entry name" value="Glycosidases"/>
    <property type="match status" value="1"/>
</dbReference>
<dbReference type="InterPro" id="IPR035356">
    <property type="entry name" value="LBP_C"/>
</dbReference>
<reference evidence="4 5" key="1">
    <citation type="submission" date="2024-03" db="EMBL/GenBank/DDBJ databases">
        <title>Human intestinal bacterial collection.</title>
        <authorList>
            <person name="Pauvert C."/>
            <person name="Hitch T.C.A."/>
            <person name="Clavel T."/>
        </authorList>
    </citation>
    <scope>NUCLEOTIDE SEQUENCE [LARGE SCALE GENOMIC DNA]</scope>
    <source>
        <strain evidence="4 5">CLA-JM-H44</strain>
    </source>
</reference>
<dbReference type="Gene3D" id="2.60.40.10">
    <property type="entry name" value="Immunoglobulins"/>
    <property type="match status" value="1"/>
</dbReference>
<dbReference type="InterPro" id="IPR013783">
    <property type="entry name" value="Ig-like_fold"/>
</dbReference>
<dbReference type="InterPro" id="IPR035080">
    <property type="entry name" value="Lact_bio_phlase-like_N"/>
</dbReference>
<sequence length="730" mass="82846">MGMEHTLKQGGFTLPGEAGYEELTLQMARKWGADVIRDSDGTQLSDEIIHAGYDIYSTICLIRSDNAWAKQNMDKLQQNFLMSEPVYAKGDTVTIEPLKGYFTQQFAVNWKDEPKEFWQVFDRTAGTEVPAGNWDYDEQAGTVTVRGCIPYHKYTVNFLAIRLWEEISMYNHITNDWGDKEHLMAVEPRHPETQAQILKWLEQWCKDHPMTNVVRFTSMFYNFTWIWTDHEKRRDDFTDWGSYDFTVNPIALREFEKAKGYKMTSEDFINRDLHNATHNAPSRKYRDWMDFVNQFVVEFGKKCVDIVHRYGKKAYVFYDDSWVGVEPYGERFKEFGFDGLIKCVFNGFEARLCAGVKDVQVHELRLHPYLFPTGLGGAPTFMEGGNPTLDAKRYWGNVRRAILRAPIDRIGLGGYLSLTQKFPDFQDYIAQVADEFRLLKSFHQGGKPYCLPVKAAVLTSWGKLRSWSCSGHYHEHPELDLINLIEALSGLPIDVEFVSLDEVREKGVPAGVDVLLNAGRLNTAWSGGEAWKDAKLLEEINRFVANGGGFIGVNEPAAQDFSTQFIQVADVLGVDIDLGTRICHGRYQYEVEKSHYITADTVAADSILGKDGVYLLNDQVQVLLEKEGAPALTANQFGRGRGVYMAGFRYSLESARLLMRAICWAAGKEDAADTFVCDNLYTECAYYPDTKNLVIINNAEEPQDCAVKTPSGDVVKAQLPAFEIKIVSLA</sequence>
<dbReference type="EMBL" id="JBBMFD010000005">
    <property type="protein sequence ID" value="MEQ2440182.1"/>
    <property type="molecule type" value="Genomic_DNA"/>
</dbReference>
<proteinExistence type="predicted"/>
<name>A0ABV1DYQ1_9FIRM</name>
<evidence type="ECO:0000313" key="5">
    <source>
        <dbReference type="Proteomes" id="UP001489509"/>
    </source>
</evidence>
<dbReference type="InterPro" id="IPR035363">
    <property type="entry name" value="LBP_M"/>
</dbReference>
<dbReference type="Gene3D" id="2.60.40.1180">
    <property type="entry name" value="Golgi alpha-mannosidase II"/>
    <property type="match status" value="1"/>
</dbReference>
<evidence type="ECO:0000259" key="1">
    <source>
        <dbReference type="Pfam" id="PF09508"/>
    </source>
</evidence>
<dbReference type="Pfam" id="PF17386">
    <property type="entry name" value="LBP_C"/>
    <property type="match status" value="1"/>
</dbReference>
<keyword evidence="4" id="KW-0808">Transferase</keyword>
<feature type="domain" description="Lacto-N-biose phosphorylase C-terminal" evidence="3">
    <location>
        <begin position="675"/>
        <end position="726"/>
    </location>
</feature>
<evidence type="ECO:0000313" key="4">
    <source>
        <dbReference type="EMBL" id="MEQ2440182.1"/>
    </source>
</evidence>
<organism evidence="4 5">
    <name type="scientific">Solibaculum intestinale</name>
    <dbReference type="NCBI Taxonomy" id="3133165"/>
    <lineage>
        <taxon>Bacteria</taxon>
        <taxon>Bacillati</taxon>
        <taxon>Bacillota</taxon>
        <taxon>Clostridia</taxon>
        <taxon>Eubacteriales</taxon>
        <taxon>Oscillospiraceae</taxon>
        <taxon>Solibaculum</taxon>
    </lineage>
</organism>
<evidence type="ECO:0000259" key="2">
    <source>
        <dbReference type="Pfam" id="PF17385"/>
    </source>
</evidence>
<dbReference type="Pfam" id="PF09508">
    <property type="entry name" value="Lact_bio_phlase"/>
    <property type="match status" value="1"/>
</dbReference>
<dbReference type="InterPro" id="IPR029062">
    <property type="entry name" value="Class_I_gatase-like"/>
</dbReference>
<dbReference type="EC" id="2.4.1.211" evidence="4"/>
<dbReference type="Proteomes" id="UP001489509">
    <property type="component" value="Unassembled WGS sequence"/>
</dbReference>
<dbReference type="Gene3D" id="3.40.50.880">
    <property type="match status" value="1"/>
</dbReference>
<dbReference type="SUPFAM" id="SSF52317">
    <property type="entry name" value="Class I glutamine amidotransferase-like"/>
    <property type="match status" value="1"/>
</dbReference>
<accession>A0ABV1DYQ1</accession>
<dbReference type="Pfam" id="PF17385">
    <property type="entry name" value="LBP_M"/>
    <property type="match status" value="1"/>
</dbReference>
<dbReference type="NCBIfam" id="TIGR02336">
    <property type="entry name" value="1,3-beta-galactosyl-N-acetylhexosamine phosphorylase"/>
    <property type="match status" value="1"/>
</dbReference>
<feature type="domain" description="Lacto-N-biose phosphorylase central" evidence="2">
    <location>
        <begin position="454"/>
        <end position="670"/>
    </location>
</feature>
<comment type="caution">
    <text evidence="4">The sequence shown here is derived from an EMBL/GenBank/DDBJ whole genome shotgun (WGS) entry which is preliminary data.</text>
</comment>
<keyword evidence="5" id="KW-1185">Reference proteome</keyword>
<protein>
    <submittedName>
        <fullName evidence="4">1,3-beta-galactosyl-N-acetylhexosamine phosphorylase</fullName>
        <ecNumber evidence="4">2.4.1.211</ecNumber>
    </submittedName>
</protein>